<protein>
    <submittedName>
        <fullName evidence="1">Uncharacterized protein</fullName>
    </submittedName>
</protein>
<reference evidence="1" key="2">
    <citation type="journal article" date="2015" name="Fish Shellfish Immunol.">
        <title>Early steps in the European eel (Anguilla anguilla)-Vibrio vulnificus interaction in the gills: Role of the RtxA13 toxin.</title>
        <authorList>
            <person name="Callol A."/>
            <person name="Pajuelo D."/>
            <person name="Ebbesson L."/>
            <person name="Teles M."/>
            <person name="MacKenzie S."/>
            <person name="Amaro C."/>
        </authorList>
    </citation>
    <scope>NUCLEOTIDE SEQUENCE</scope>
</reference>
<evidence type="ECO:0000313" key="1">
    <source>
        <dbReference type="EMBL" id="JAH73211.1"/>
    </source>
</evidence>
<sequence length="50" mass="5751">MVQCLQQKQTKTTYQQNSAFFLAPLLFRQHGRRQTPRLLQCILGNQDGGS</sequence>
<name>A0A0E9V5B7_ANGAN</name>
<proteinExistence type="predicted"/>
<dbReference type="AlphaFoldDB" id="A0A0E9V5B7"/>
<dbReference type="EMBL" id="GBXM01035366">
    <property type="protein sequence ID" value="JAH73211.1"/>
    <property type="molecule type" value="Transcribed_RNA"/>
</dbReference>
<reference evidence="1" key="1">
    <citation type="submission" date="2014-11" db="EMBL/GenBank/DDBJ databases">
        <authorList>
            <person name="Amaro Gonzalez C."/>
        </authorList>
    </citation>
    <scope>NUCLEOTIDE SEQUENCE</scope>
</reference>
<accession>A0A0E9V5B7</accession>
<organism evidence="1">
    <name type="scientific">Anguilla anguilla</name>
    <name type="common">European freshwater eel</name>
    <name type="synonym">Muraena anguilla</name>
    <dbReference type="NCBI Taxonomy" id="7936"/>
    <lineage>
        <taxon>Eukaryota</taxon>
        <taxon>Metazoa</taxon>
        <taxon>Chordata</taxon>
        <taxon>Craniata</taxon>
        <taxon>Vertebrata</taxon>
        <taxon>Euteleostomi</taxon>
        <taxon>Actinopterygii</taxon>
        <taxon>Neopterygii</taxon>
        <taxon>Teleostei</taxon>
        <taxon>Anguilliformes</taxon>
        <taxon>Anguillidae</taxon>
        <taxon>Anguilla</taxon>
    </lineage>
</organism>